<keyword evidence="3" id="KW-1133">Transmembrane helix</keyword>
<keyword evidence="3" id="KW-0812">Transmembrane</keyword>
<evidence type="ECO:0000313" key="6">
    <source>
        <dbReference type="EMBL" id="TJZ74839.1"/>
    </source>
</evidence>
<accession>A0A4U0Q1Q0</accession>
<evidence type="ECO:0000256" key="2">
    <source>
        <dbReference type="ARBA" id="ARBA00034247"/>
    </source>
</evidence>
<feature type="domain" description="GGDEF" evidence="5">
    <location>
        <begin position="435"/>
        <end position="568"/>
    </location>
</feature>
<dbReference type="Gene3D" id="3.30.70.270">
    <property type="match status" value="1"/>
</dbReference>
<dbReference type="EMBL" id="SUMF01000005">
    <property type="protein sequence ID" value="TJZ74839.1"/>
    <property type="molecule type" value="Genomic_DNA"/>
</dbReference>
<organism evidence="6 7">
    <name type="scientific">Chitiniphilus eburneus</name>
    <dbReference type="NCBI Taxonomy" id="2571148"/>
    <lineage>
        <taxon>Bacteria</taxon>
        <taxon>Pseudomonadati</taxon>
        <taxon>Pseudomonadota</taxon>
        <taxon>Betaproteobacteria</taxon>
        <taxon>Neisseriales</taxon>
        <taxon>Chitinibacteraceae</taxon>
        <taxon>Chitiniphilus</taxon>
    </lineage>
</organism>
<dbReference type="Gene3D" id="6.10.340.10">
    <property type="match status" value="1"/>
</dbReference>
<dbReference type="PROSITE" id="PS50885">
    <property type="entry name" value="HAMP"/>
    <property type="match status" value="1"/>
</dbReference>
<dbReference type="PANTHER" id="PTHR45138">
    <property type="entry name" value="REGULATORY COMPONENTS OF SENSORY TRANSDUCTION SYSTEM"/>
    <property type="match status" value="1"/>
</dbReference>
<dbReference type="GO" id="GO:0007165">
    <property type="term" value="P:signal transduction"/>
    <property type="evidence" value="ECO:0007669"/>
    <property type="project" value="InterPro"/>
</dbReference>
<keyword evidence="3" id="KW-0472">Membrane</keyword>
<dbReference type="PANTHER" id="PTHR45138:SF9">
    <property type="entry name" value="DIGUANYLATE CYCLASE DGCM-RELATED"/>
    <property type="match status" value="1"/>
</dbReference>
<dbReference type="InterPro" id="IPR000160">
    <property type="entry name" value="GGDEF_dom"/>
</dbReference>
<sequence length="578" mass="64335">MKLSSFSNCFLYAMGLLVCLPQAYILRTQWQDWRACTTAGQALDRYEVATALTDQVMAEYEPTGMVLVHDTPAHRNALSRARQTTDSALRRLTILLDPVQDASGSDRLSLATTRRALDEARTDIDSLAMGKEHCEDGDTQGPLQYFTAVIDTLQPPMIDQAAQITQVTPGVYELLTGANQLSLISHYARQLRMQLIPALTTGCPITHAETDALLRLRGQIEEHHKALVQRLRPYRDQPALEQAYLSAETRYFNEALSEVDDLLISHRDTIVDKERFQRVYNQGLGPLGNMRSVMLQLARQQIQRQSHQALIMFYTAVAASMATLGLLLLVGFFFRHRVLNALADTNETLKAFARGHFNVPLPDRHHHDEIGETLHALAVLRANNLERLSLQEDRERLISQLRQQAETDFLTGLANRQATQRVGRQMLAAARRGTGDLSLILFDIDNFKQINDQYGHAVGDQVLALVAALCKEQVRQSDLIGRHGGEEFLILSQPCSLADATAQAERLRAALEACPLRLPDSAGIPFTASFGVATLNATQNLDQLIHDADSAMYEAKKGGRNRVCAYRHGAGQAELHNC</sequence>
<dbReference type="SMART" id="SM00267">
    <property type="entry name" value="GGDEF"/>
    <property type="match status" value="1"/>
</dbReference>
<dbReference type="InterPro" id="IPR050469">
    <property type="entry name" value="Diguanylate_Cyclase"/>
</dbReference>
<dbReference type="SUPFAM" id="SSF55073">
    <property type="entry name" value="Nucleotide cyclase"/>
    <property type="match status" value="1"/>
</dbReference>
<proteinExistence type="predicted"/>
<dbReference type="GO" id="GO:0052621">
    <property type="term" value="F:diguanylate cyclase activity"/>
    <property type="evidence" value="ECO:0007669"/>
    <property type="project" value="UniProtKB-EC"/>
</dbReference>
<keyword evidence="7" id="KW-1185">Reference proteome</keyword>
<evidence type="ECO:0000259" key="5">
    <source>
        <dbReference type="PROSITE" id="PS50887"/>
    </source>
</evidence>
<dbReference type="Proteomes" id="UP000310016">
    <property type="component" value="Unassembled WGS sequence"/>
</dbReference>
<dbReference type="AlphaFoldDB" id="A0A4U0Q1Q0"/>
<evidence type="ECO:0000259" key="4">
    <source>
        <dbReference type="PROSITE" id="PS50885"/>
    </source>
</evidence>
<evidence type="ECO:0000256" key="3">
    <source>
        <dbReference type="SAM" id="Phobius"/>
    </source>
</evidence>
<comment type="caution">
    <text evidence="6">The sequence shown here is derived from an EMBL/GenBank/DDBJ whole genome shotgun (WGS) entry which is preliminary data.</text>
</comment>
<protein>
    <recommendedName>
        <fullName evidence="1">diguanylate cyclase</fullName>
        <ecNumber evidence="1">2.7.7.65</ecNumber>
    </recommendedName>
</protein>
<dbReference type="InterPro" id="IPR043128">
    <property type="entry name" value="Rev_trsase/Diguanyl_cyclase"/>
</dbReference>
<reference evidence="6 7" key="1">
    <citation type="submission" date="2019-04" db="EMBL/GenBank/DDBJ databases">
        <title>Chitiniphilus eburnea sp. nov., a novel chitinolytic bacterium isolated from aquaculture sludge.</title>
        <authorList>
            <person name="Sheng M."/>
        </authorList>
    </citation>
    <scope>NUCLEOTIDE SEQUENCE [LARGE SCALE GENOMIC DNA]</scope>
    <source>
        <strain evidence="6 7">HX-2-15</strain>
    </source>
</reference>
<dbReference type="FunFam" id="3.30.70.270:FF:000001">
    <property type="entry name" value="Diguanylate cyclase domain protein"/>
    <property type="match status" value="1"/>
</dbReference>
<feature type="transmembrane region" description="Helical" evidence="3">
    <location>
        <begin position="311"/>
        <end position="334"/>
    </location>
</feature>
<feature type="domain" description="HAMP" evidence="4">
    <location>
        <begin position="336"/>
        <end position="389"/>
    </location>
</feature>
<dbReference type="RefSeq" id="WP_136772693.1">
    <property type="nucleotide sequence ID" value="NZ_CP156074.1"/>
</dbReference>
<dbReference type="InterPro" id="IPR003660">
    <property type="entry name" value="HAMP_dom"/>
</dbReference>
<dbReference type="EC" id="2.7.7.65" evidence="1"/>
<gene>
    <name evidence="6" type="ORF">FAZ21_07740</name>
</gene>
<dbReference type="PROSITE" id="PS50887">
    <property type="entry name" value="GGDEF"/>
    <property type="match status" value="1"/>
</dbReference>
<comment type="catalytic activity">
    <reaction evidence="2">
        <text>2 GTP = 3',3'-c-di-GMP + 2 diphosphate</text>
        <dbReference type="Rhea" id="RHEA:24898"/>
        <dbReference type="ChEBI" id="CHEBI:33019"/>
        <dbReference type="ChEBI" id="CHEBI:37565"/>
        <dbReference type="ChEBI" id="CHEBI:58805"/>
        <dbReference type="EC" id="2.7.7.65"/>
    </reaction>
</comment>
<name>A0A4U0Q1Q0_9NEIS</name>
<dbReference type="InterPro" id="IPR029787">
    <property type="entry name" value="Nucleotide_cyclase"/>
</dbReference>
<evidence type="ECO:0000313" key="7">
    <source>
        <dbReference type="Proteomes" id="UP000310016"/>
    </source>
</evidence>
<dbReference type="Pfam" id="PF00990">
    <property type="entry name" value="GGDEF"/>
    <property type="match status" value="1"/>
</dbReference>
<dbReference type="GO" id="GO:0016020">
    <property type="term" value="C:membrane"/>
    <property type="evidence" value="ECO:0007669"/>
    <property type="project" value="InterPro"/>
</dbReference>
<dbReference type="OrthoDB" id="9813903at2"/>
<dbReference type="CDD" id="cd01949">
    <property type="entry name" value="GGDEF"/>
    <property type="match status" value="1"/>
</dbReference>
<dbReference type="Pfam" id="PF00672">
    <property type="entry name" value="HAMP"/>
    <property type="match status" value="1"/>
</dbReference>
<dbReference type="NCBIfam" id="TIGR00254">
    <property type="entry name" value="GGDEF"/>
    <property type="match status" value="1"/>
</dbReference>
<evidence type="ECO:0000256" key="1">
    <source>
        <dbReference type="ARBA" id="ARBA00012528"/>
    </source>
</evidence>